<dbReference type="PIRSF" id="PIRSF026631">
    <property type="entry name" value="UCP026631"/>
    <property type="match status" value="1"/>
</dbReference>
<keyword evidence="4" id="KW-1185">Reference proteome</keyword>
<dbReference type="RefSeq" id="WP_380752722.1">
    <property type="nucleotide sequence ID" value="NZ_JBHULT010000010.1"/>
</dbReference>
<keyword evidence="1" id="KW-0472">Membrane</keyword>
<sequence length="499" mass="56979">MSDFDFSQPQRQSKTGLVLIFAATVYNFFRAGWVVILAILAGRNSPKLTSLLILGGILLLLLGLGYSIIYYLRFRFHIDEKNREFVVEKGVLSSDVVVIPFNKIQQVKFKRNILQRILNVSSVVVETAGSQGKEVEIKALSQEAADVLADRLMSLSQKVKRTEEDGIETEEAGESFLGTPEWQHKVSLFTLVKLGLTSNYLRGVALIIAFYFTLRQEFRLEDTLPAGVPKEQLLGTGSLIFILFLLFIGMVITVGETVIKYYDLNLKKFSDSLQVEMGLRNNVKVNIKANRIQVMEVVTNPLQKKLDLYKLKLSLASSENELGKSHIRIPGIPPDIVAEIKKYFFKTQVTEKLYFLPNQLYLARRISRGMIPAVVGIGLVFFFREYVSLAYAGILLSVYLVLMTVYNYFYYKSLRLSVSDDFLVKHSGLWIKKEQYLEIYRLQSVSVRQPLWYKNRGVVNLTFHSAGGDLNFYVVKTEEVRPLLNFVLYKIESTTDPWM</sequence>
<feature type="domain" description="YdbS-like PH" evidence="2">
    <location>
        <begin position="73"/>
        <end position="151"/>
    </location>
</feature>
<feature type="domain" description="YdbS-like PH" evidence="2">
    <location>
        <begin position="270"/>
        <end position="343"/>
    </location>
</feature>
<feature type="transmembrane region" description="Helical" evidence="1">
    <location>
        <begin position="48"/>
        <end position="72"/>
    </location>
</feature>
<gene>
    <name evidence="3" type="ORF">ACFSTG_11355</name>
</gene>
<feature type="transmembrane region" description="Helical" evidence="1">
    <location>
        <begin position="366"/>
        <end position="383"/>
    </location>
</feature>
<proteinExistence type="predicted"/>
<comment type="caution">
    <text evidence="3">The sequence shown here is derived from an EMBL/GenBank/DDBJ whole genome shotgun (WGS) entry which is preliminary data.</text>
</comment>
<evidence type="ECO:0000313" key="4">
    <source>
        <dbReference type="Proteomes" id="UP001597468"/>
    </source>
</evidence>
<organism evidence="3 4">
    <name type="scientific">Salinimicrobium flavum</name>
    <dbReference type="NCBI Taxonomy" id="1737065"/>
    <lineage>
        <taxon>Bacteria</taxon>
        <taxon>Pseudomonadati</taxon>
        <taxon>Bacteroidota</taxon>
        <taxon>Flavobacteriia</taxon>
        <taxon>Flavobacteriales</taxon>
        <taxon>Flavobacteriaceae</taxon>
        <taxon>Salinimicrobium</taxon>
    </lineage>
</organism>
<reference evidence="4" key="1">
    <citation type="journal article" date="2019" name="Int. J. Syst. Evol. Microbiol.">
        <title>The Global Catalogue of Microorganisms (GCM) 10K type strain sequencing project: providing services to taxonomists for standard genome sequencing and annotation.</title>
        <authorList>
            <consortium name="The Broad Institute Genomics Platform"/>
            <consortium name="The Broad Institute Genome Sequencing Center for Infectious Disease"/>
            <person name="Wu L."/>
            <person name="Ma J."/>
        </authorList>
    </citation>
    <scope>NUCLEOTIDE SEQUENCE [LARGE SCALE GENOMIC DNA]</scope>
    <source>
        <strain evidence="4">KCTC 42585</strain>
    </source>
</reference>
<feature type="transmembrane region" description="Helical" evidence="1">
    <location>
        <begin position="17"/>
        <end position="42"/>
    </location>
</feature>
<dbReference type="PANTHER" id="PTHR34473">
    <property type="entry name" value="UPF0699 TRANSMEMBRANE PROTEIN YDBS"/>
    <property type="match status" value="1"/>
</dbReference>
<dbReference type="InterPro" id="IPR005182">
    <property type="entry name" value="YdbS-like_PH"/>
</dbReference>
<dbReference type="EMBL" id="JBHULT010000010">
    <property type="protein sequence ID" value="MFD2518495.1"/>
    <property type="molecule type" value="Genomic_DNA"/>
</dbReference>
<dbReference type="PANTHER" id="PTHR34473:SF2">
    <property type="entry name" value="UPF0699 TRANSMEMBRANE PROTEIN YDBT"/>
    <property type="match status" value="1"/>
</dbReference>
<feature type="transmembrane region" description="Helical" evidence="1">
    <location>
        <begin position="234"/>
        <end position="259"/>
    </location>
</feature>
<protein>
    <submittedName>
        <fullName evidence="3">PH domain-containing protein</fullName>
    </submittedName>
</protein>
<feature type="domain" description="YdbS-like PH" evidence="2">
    <location>
        <begin position="411"/>
        <end position="484"/>
    </location>
</feature>
<accession>A0ABW5J1W0</accession>
<feature type="transmembrane region" description="Helical" evidence="1">
    <location>
        <begin position="194"/>
        <end position="214"/>
    </location>
</feature>
<evidence type="ECO:0000313" key="3">
    <source>
        <dbReference type="EMBL" id="MFD2518495.1"/>
    </source>
</evidence>
<dbReference type="Proteomes" id="UP001597468">
    <property type="component" value="Unassembled WGS sequence"/>
</dbReference>
<feature type="transmembrane region" description="Helical" evidence="1">
    <location>
        <begin position="389"/>
        <end position="409"/>
    </location>
</feature>
<keyword evidence="1" id="KW-0812">Transmembrane</keyword>
<name>A0ABW5J1W0_9FLAO</name>
<evidence type="ECO:0000256" key="1">
    <source>
        <dbReference type="SAM" id="Phobius"/>
    </source>
</evidence>
<dbReference type="InterPro" id="IPR014529">
    <property type="entry name" value="UCP026631"/>
</dbReference>
<evidence type="ECO:0000259" key="2">
    <source>
        <dbReference type="Pfam" id="PF03703"/>
    </source>
</evidence>
<keyword evidence="1" id="KW-1133">Transmembrane helix</keyword>
<dbReference type="Pfam" id="PF03703">
    <property type="entry name" value="bPH_2"/>
    <property type="match status" value="3"/>
</dbReference>